<keyword evidence="1" id="KW-0812">Transmembrane</keyword>
<evidence type="ECO:0000256" key="1">
    <source>
        <dbReference type="SAM" id="Phobius"/>
    </source>
</evidence>
<evidence type="ECO:0000313" key="3">
    <source>
        <dbReference type="Proteomes" id="UP000318336"/>
    </source>
</evidence>
<gene>
    <name evidence="2" type="ORF">FB554_2526</name>
</gene>
<dbReference type="AlphaFoldDB" id="A0A542XEW6"/>
<evidence type="ECO:0000313" key="2">
    <source>
        <dbReference type="EMBL" id="TQL34358.1"/>
    </source>
</evidence>
<dbReference type="Proteomes" id="UP000318336">
    <property type="component" value="Unassembled WGS sequence"/>
</dbReference>
<dbReference type="RefSeq" id="WP_170206875.1">
    <property type="nucleotide sequence ID" value="NZ_CAJTBP010000001.1"/>
</dbReference>
<sequence length="49" mass="5181">MLRPGPGQLEPLTTTGMMTAVMIAAFIACTALATALPAAPVAFWHFVHR</sequence>
<keyword evidence="1" id="KW-0472">Membrane</keyword>
<proteinExistence type="predicted"/>
<organism evidence="2 3">
    <name type="scientific">Barrientosiimonas humi</name>
    <dbReference type="NCBI Taxonomy" id="999931"/>
    <lineage>
        <taxon>Bacteria</taxon>
        <taxon>Bacillati</taxon>
        <taxon>Actinomycetota</taxon>
        <taxon>Actinomycetes</taxon>
        <taxon>Micrococcales</taxon>
        <taxon>Dermacoccaceae</taxon>
        <taxon>Barrientosiimonas</taxon>
    </lineage>
</organism>
<reference evidence="2 3" key="1">
    <citation type="submission" date="2019-06" db="EMBL/GenBank/DDBJ databases">
        <title>Sequencing the genomes of 1000 actinobacteria strains.</title>
        <authorList>
            <person name="Klenk H.-P."/>
        </authorList>
    </citation>
    <scope>NUCLEOTIDE SEQUENCE [LARGE SCALE GENOMIC DNA]</scope>
    <source>
        <strain evidence="2 3">DSM 24617</strain>
    </source>
</reference>
<protein>
    <submittedName>
        <fullName evidence="2">Uncharacterized protein</fullName>
    </submittedName>
</protein>
<keyword evidence="1" id="KW-1133">Transmembrane helix</keyword>
<dbReference type="EMBL" id="VFOK01000001">
    <property type="protein sequence ID" value="TQL34358.1"/>
    <property type="molecule type" value="Genomic_DNA"/>
</dbReference>
<dbReference type="PROSITE" id="PS51257">
    <property type="entry name" value="PROKAR_LIPOPROTEIN"/>
    <property type="match status" value="1"/>
</dbReference>
<name>A0A542XEW6_9MICO</name>
<keyword evidence="3" id="KW-1185">Reference proteome</keyword>
<feature type="transmembrane region" description="Helical" evidence="1">
    <location>
        <begin position="20"/>
        <end position="47"/>
    </location>
</feature>
<accession>A0A542XEW6</accession>
<comment type="caution">
    <text evidence="2">The sequence shown here is derived from an EMBL/GenBank/DDBJ whole genome shotgun (WGS) entry which is preliminary data.</text>
</comment>